<dbReference type="EMBL" id="JANRMI010000002">
    <property type="protein sequence ID" value="MDG0815819.1"/>
    <property type="molecule type" value="Genomic_DNA"/>
</dbReference>
<sequence length="78" mass="9017">MTEHELQKYHKVRNNSIMLWDQSQTIIGRVEVHLKPINKVLFEPHVSACFVSQLVGSQRYSALIGLDQMIQARIKANE</sequence>
<accession>A0ABT6DG41</accession>
<dbReference type="RefSeq" id="WP_277577298.1">
    <property type="nucleotide sequence ID" value="NZ_JANRMI010000002.1"/>
</dbReference>
<reference evidence="1" key="1">
    <citation type="submission" date="2022-08" db="EMBL/GenBank/DDBJ databases">
        <title>Novel Bdellovibrio Species Isolated from Svalbard: Designation Bdellovibrio svalbardensis.</title>
        <authorList>
            <person name="Mitchell R.J."/>
            <person name="Choi S.Y."/>
        </authorList>
    </citation>
    <scope>NUCLEOTIDE SEQUENCE</scope>
    <source>
        <strain evidence="1">PAP01</strain>
    </source>
</reference>
<evidence type="ECO:0000313" key="1">
    <source>
        <dbReference type="EMBL" id="MDG0815819.1"/>
    </source>
</evidence>
<proteinExistence type="predicted"/>
<name>A0ABT6DG41_9BACT</name>
<dbReference type="Proteomes" id="UP001152321">
    <property type="component" value="Unassembled WGS sequence"/>
</dbReference>
<keyword evidence="2" id="KW-1185">Reference proteome</keyword>
<evidence type="ECO:0000313" key="2">
    <source>
        <dbReference type="Proteomes" id="UP001152321"/>
    </source>
</evidence>
<gene>
    <name evidence="1" type="ORF">NWE73_05565</name>
</gene>
<comment type="caution">
    <text evidence="1">The sequence shown here is derived from an EMBL/GenBank/DDBJ whole genome shotgun (WGS) entry which is preliminary data.</text>
</comment>
<protein>
    <submittedName>
        <fullName evidence="1">Uncharacterized protein</fullName>
    </submittedName>
</protein>
<organism evidence="1 2">
    <name type="scientific">Bdellovibrio svalbardensis</name>
    <dbReference type="NCBI Taxonomy" id="2972972"/>
    <lineage>
        <taxon>Bacteria</taxon>
        <taxon>Pseudomonadati</taxon>
        <taxon>Bdellovibrionota</taxon>
        <taxon>Bdellovibrionia</taxon>
        <taxon>Bdellovibrionales</taxon>
        <taxon>Pseudobdellovibrionaceae</taxon>
        <taxon>Bdellovibrio</taxon>
    </lineage>
</organism>